<dbReference type="RefSeq" id="WP_102521644.1">
    <property type="nucleotide sequence ID" value="NZ_LT960611.1"/>
</dbReference>
<sequence>MSTYYVEIQKVVNSALEEMAAEHEKGRLINAAASNTHFLVRWVTKSLKSHRFDRCVVPDLTRWQKSGRSKGTQVGLQTTFENISALYHQLVPLDQPVKPVIDKEIDAFLDFMDEQNWSVSTEYELTGKGKVQILTEGDSSLVLCAEQCDSCFDGGEELVKPMSWYVRGNHAEFVRLAVEQGYLVHKVTDYKSIVKYHGEYLVFPNNHANQLAEIPIGFSKKA</sequence>
<protein>
    <recommendedName>
        <fullName evidence="3">Alpha-acetolactate decarboxylase</fullName>
    </recommendedName>
</protein>
<dbReference type="EMBL" id="LT960611">
    <property type="protein sequence ID" value="SON48873.1"/>
    <property type="molecule type" value="Genomic_DNA"/>
</dbReference>
<dbReference type="InterPro" id="IPR021316">
    <property type="entry name" value="DUF2913"/>
</dbReference>
<dbReference type="AlphaFoldDB" id="A0A2N8ZAI0"/>
<dbReference type="Pfam" id="PF11140">
    <property type="entry name" value="DUF2913"/>
    <property type="match status" value="1"/>
</dbReference>
<name>A0A2N8ZAI0_9VIBR</name>
<organism evidence="1 2">
    <name type="scientific">Vibrio tapetis subsp. tapetis</name>
    <dbReference type="NCBI Taxonomy" id="1671868"/>
    <lineage>
        <taxon>Bacteria</taxon>
        <taxon>Pseudomonadati</taxon>
        <taxon>Pseudomonadota</taxon>
        <taxon>Gammaproteobacteria</taxon>
        <taxon>Vibrionales</taxon>
        <taxon>Vibrionaceae</taxon>
        <taxon>Vibrio</taxon>
    </lineage>
</organism>
<evidence type="ECO:0000313" key="1">
    <source>
        <dbReference type="EMBL" id="SON48873.1"/>
    </source>
</evidence>
<dbReference type="OrthoDB" id="5814407at2"/>
<gene>
    <name evidence="1" type="ORF">VTAP4600_A0894</name>
</gene>
<accession>A0A2N8ZAI0</accession>
<reference evidence="1 2" key="1">
    <citation type="submission" date="2017-10" db="EMBL/GenBank/DDBJ databases">
        <authorList>
            <person name="Banno H."/>
            <person name="Chua N.-H."/>
        </authorList>
    </citation>
    <scope>NUCLEOTIDE SEQUENCE [LARGE SCALE GENOMIC DNA]</scope>
    <source>
        <strain evidence="1">Vibrio tapetis CECT4600</strain>
    </source>
</reference>
<dbReference type="Proteomes" id="UP000235828">
    <property type="component" value="Chromosome A"/>
</dbReference>
<proteinExistence type="predicted"/>
<keyword evidence="2" id="KW-1185">Reference proteome</keyword>
<dbReference type="KEGG" id="vta:A0894"/>
<evidence type="ECO:0000313" key="2">
    <source>
        <dbReference type="Proteomes" id="UP000235828"/>
    </source>
</evidence>
<evidence type="ECO:0008006" key="3">
    <source>
        <dbReference type="Google" id="ProtNLM"/>
    </source>
</evidence>